<dbReference type="EC" id="3.1.1.-" evidence="3"/>
<dbReference type="PANTHER" id="PTHR11559">
    <property type="entry name" value="CARBOXYLESTERASE"/>
    <property type="match status" value="1"/>
</dbReference>
<keyword evidence="7" id="KW-1185">Reference proteome</keyword>
<dbReference type="PROSITE" id="PS00122">
    <property type="entry name" value="CARBOXYLESTERASE_B_1"/>
    <property type="match status" value="1"/>
</dbReference>
<comment type="caution">
    <text evidence="6">The sequence shown here is derived from an EMBL/GenBank/DDBJ whole genome shotgun (WGS) entry which is preliminary data.</text>
</comment>
<evidence type="ECO:0000313" key="6">
    <source>
        <dbReference type="EMBL" id="MDT0473677.1"/>
    </source>
</evidence>
<name>A0ABU2UK83_9ACTN</name>
<evidence type="ECO:0000256" key="2">
    <source>
        <dbReference type="ARBA" id="ARBA00022801"/>
    </source>
</evidence>
<feature type="domain" description="Carboxylesterase type B" evidence="5">
    <location>
        <begin position="36"/>
        <end position="527"/>
    </location>
</feature>
<keyword evidence="2 3" id="KW-0378">Hydrolase</keyword>
<dbReference type="RefSeq" id="WP_311635491.1">
    <property type="nucleotide sequence ID" value="NZ_JAVRFF010000017.1"/>
</dbReference>
<accession>A0ABU2UK83</accession>
<dbReference type="Proteomes" id="UP001180489">
    <property type="component" value="Unassembled WGS sequence"/>
</dbReference>
<dbReference type="InterPro" id="IPR002018">
    <property type="entry name" value="CarbesteraseB"/>
</dbReference>
<gene>
    <name evidence="6" type="ORF">RM863_16230</name>
</gene>
<dbReference type="EMBL" id="JAVRFF010000017">
    <property type="protein sequence ID" value="MDT0473677.1"/>
    <property type="molecule type" value="Genomic_DNA"/>
</dbReference>
<comment type="similarity">
    <text evidence="1 3">Belongs to the type-B carboxylesterase/lipase family.</text>
</comment>
<proteinExistence type="inferred from homology"/>
<reference evidence="6" key="1">
    <citation type="submission" date="2024-05" db="EMBL/GenBank/DDBJ databases">
        <title>30 novel species of actinomycetes from the DSMZ collection.</title>
        <authorList>
            <person name="Nouioui I."/>
        </authorList>
    </citation>
    <scope>NUCLEOTIDE SEQUENCE</scope>
    <source>
        <strain evidence="6">DSM 41014</strain>
    </source>
</reference>
<evidence type="ECO:0000259" key="5">
    <source>
        <dbReference type="Pfam" id="PF00135"/>
    </source>
</evidence>
<evidence type="ECO:0000256" key="3">
    <source>
        <dbReference type="RuleBase" id="RU361235"/>
    </source>
</evidence>
<evidence type="ECO:0000313" key="7">
    <source>
        <dbReference type="Proteomes" id="UP001180489"/>
    </source>
</evidence>
<dbReference type="Pfam" id="PF00135">
    <property type="entry name" value="COesterase"/>
    <property type="match status" value="1"/>
</dbReference>
<organism evidence="6 7">
    <name type="scientific">Streptomyces hintoniae</name>
    <dbReference type="NCBI Taxonomy" id="3075521"/>
    <lineage>
        <taxon>Bacteria</taxon>
        <taxon>Bacillati</taxon>
        <taxon>Actinomycetota</taxon>
        <taxon>Actinomycetes</taxon>
        <taxon>Kitasatosporales</taxon>
        <taxon>Streptomycetaceae</taxon>
        <taxon>Streptomyces</taxon>
    </lineage>
</organism>
<feature type="region of interest" description="Disordered" evidence="4">
    <location>
        <begin position="258"/>
        <end position="277"/>
    </location>
</feature>
<evidence type="ECO:0000256" key="1">
    <source>
        <dbReference type="ARBA" id="ARBA00005964"/>
    </source>
</evidence>
<dbReference type="InterPro" id="IPR050309">
    <property type="entry name" value="Type-B_Carboxylest/Lipase"/>
</dbReference>
<dbReference type="InterPro" id="IPR019826">
    <property type="entry name" value="Carboxylesterase_B_AS"/>
</dbReference>
<feature type="region of interest" description="Disordered" evidence="4">
    <location>
        <begin position="77"/>
        <end position="105"/>
    </location>
</feature>
<dbReference type="Gene3D" id="3.40.50.1820">
    <property type="entry name" value="alpha/beta hydrolase"/>
    <property type="match status" value="1"/>
</dbReference>
<sequence length="531" mass="56055">MFAAAVALVALSTAGCSQVPPETAVAAVLPTDAPVTVRVDTGLLRGESTATARRFLGVPYAKPPVGDLRWAPPRPAASWPGVREAVRPGSRCPQTADGPAQPASTDEDCLFANVTTPRKTVPGVKLPVMVWWHGGGYTHGAGSDYHADRLAAQGDVIVVTLNYRLGVFGYFGLPGLAGSGNFGLQDQIAGTRWARRNAAAFGGDPGNVTVFGESAGGMSACAMLTSPQARGLFDKVSISSGSCLLNWPAGGLYPGAPRQTPYTSLRQDQADGLASARGHGCPTNELSCMRTKPAAELLPLNEDFDNHLAHGTPLLPLDPATALRKGQFLHVPVISGGNRDETRSYVGGAMLAGVPPITAKTYPAMLRTSFGADAGRVAARYPLSRYQSPPLAWSTVVTDASWACQTAAADRYLAAHTTVYPYEFADPDAPNVNRMNIPGLPMGAAHGSDLPSLFDLGGHYGLRTRAQQMMGATMVSYWSTFARTGDPNHPGAPKWAPGTAGGTRQMQFVPDLVRQTDVATRHHCPFWETVR</sequence>
<evidence type="ECO:0000256" key="4">
    <source>
        <dbReference type="SAM" id="MobiDB-lite"/>
    </source>
</evidence>
<dbReference type="InterPro" id="IPR029058">
    <property type="entry name" value="AB_hydrolase_fold"/>
</dbReference>
<dbReference type="SUPFAM" id="SSF53474">
    <property type="entry name" value="alpha/beta-Hydrolases"/>
    <property type="match status" value="1"/>
</dbReference>
<protein>
    <recommendedName>
        <fullName evidence="3">Carboxylic ester hydrolase</fullName>
        <ecNumber evidence="3">3.1.1.-</ecNumber>
    </recommendedName>
</protein>